<dbReference type="EMBL" id="JABXXO010000004">
    <property type="protein sequence ID" value="KAF7778710.1"/>
    <property type="molecule type" value="Genomic_DNA"/>
</dbReference>
<organism evidence="11 12">
    <name type="scientific">Agaricus bisporus var. burnettii</name>
    <dbReference type="NCBI Taxonomy" id="192524"/>
    <lineage>
        <taxon>Eukaryota</taxon>
        <taxon>Fungi</taxon>
        <taxon>Dikarya</taxon>
        <taxon>Basidiomycota</taxon>
        <taxon>Agaricomycotina</taxon>
        <taxon>Agaricomycetes</taxon>
        <taxon>Agaricomycetidae</taxon>
        <taxon>Agaricales</taxon>
        <taxon>Agaricineae</taxon>
        <taxon>Agaricaceae</taxon>
        <taxon>Agaricus</taxon>
    </lineage>
</organism>
<feature type="compositionally biased region" description="Low complexity" evidence="8">
    <location>
        <begin position="200"/>
        <end position="211"/>
    </location>
</feature>
<feature type="compositionally biased region" description="Polar residues" evidence="8">
    <location>
        <begin position="534"/>
        <end position="564"/>
    </location>
</feature>
<accession>A0A8H7F6Q3</accession>
<dbReference type="GO" id="GO:0006914">
    <property type="term" value="P:autophagy"/>
    <property type="evidence" value="ECO:0007669"/>
    <property type="project" value="UniProtKB-KW"/>
</dbReference>
<feature type="compositionally biased region" description="Low complexity" evidence="8">
    <location>
        <begin position="1346"/>
        <end position="1357"/>
    </location>
</feature>
<evidence type="ECO:0000256" key="8">
    <source>
        <dbReference type="SAM" id="MobiDB-lite"/>
    </source>
</evidence>
<evidence type="ECO:0000259" key="9">
    <source>
        <dbReference type="Pfam" id="PF12931"/>
    </source>
</evidence>
<feature type="compositionally biased region" description="Polar residues" evidence="8">
    <location>
        <begin position="591"/>
        <end position="601"/>
    </location>
</feature>
<dbReference type="Gene3D" id="1.25.40.1030">
    <property type="match status" value="1"/>
</dbReference>
<dbReference type="CDD" id="cd09233">
    <property type="entry name" value="ACE1-Sec16-like"/>
    <property type="match status" value="1"/>
</dbReference>
<evidence type="ECO:0000256" key="2">
    <source>
        <dbReference type="ARBA" id="ARBA00005927"/>
    </source>
</evidence>
<feature type="compositionally biased region" description="Polar residues" evidence="8">
    <location>
        <begin position="36"/>
        <end position="93"/>
    </location>
</feature>
<evidence type="ECO:0000256" key="3">
    <source>
        <dbReference type="ARBA" id="ARBA00022448"/>
    </source>
</evidence>
<sequence>MSGTEAAASLFGPGDSLSSDPFATLGTDGDQEKSDSTFTEVGTDDSTPSTLESHNFGGLQTQSGNATSAFYPQPATQAYGPSNSYTPARSASRTGEVYGVPSQQADNQTYYGAHLSNNAPYSPPVVHDPYDPSQTLTYTPSSDYKPPTAQASTPSYPGNTVSSYDPHNGYSPSHLTNTSPHPAYGSYVSTTTSGMPTAPPSSYGGSQSSPYASPPHPPPKASFATVPSPPVPSTTQITRPKISNAYDPPFPVTSYSRRNVSGPAKFGQPPIASTHSAYAIYQSTPPPPSVPPPRSPGYSPRHTQASDSSPAHGPGLVTPLTGWAGEANITSPPTRPDHDTNISPKQLQFEHAASQPDHQVCEIQSSIEDSTPAEALSTVEPLIGPDPQRDTIDSEVGVSVPPSEPQSSPATLISQPFPSPGPPSSISPEVNAAQQGPSPGAFMATSPEGSFGVASPSSSRSSLDHMSTRSPQQIPWSSSASPGYALPKSLRRSPELHKGSITRYDYTARARTTSPGADNSANTVNPYAPPRGTISKSKSASVTSLDQMHSQELPSTTSPYQGSPRNARVPNAYIPEATRSPSAVSVRSPDSRQSVKPQLSSYLPPVSESLPQQGPATASGPSYPQSQHKYNIQPSSSHEQVVYGYTPELSPPSEANGRPTIAPYAPSPSLMGANDPLGRTSVRVPTVSFGFGGKIVLCFHNESVLNTGFDVALSSRTSTKVQLRSWRKQIPESAQDFGIGFPGPLHADPGPPSTGIMKATSSTQAKTKKVQLVKYLFDRIEEITQGLGYQHSGSAEKRMMEGKLILVKLLKIMVENDGRLLGTPQLDSAVRSALLPRLEGVLSTSDSGANFTLATDATTTYLESSYASTGVDAAPISVTTLRAGALDKIEEFLLRGERRQACHYALDEKLWAHAMVIASSIDKEAWKEAVSEFIRAELGVKGESSFAFPGRSDLPPINGRESLRMAYSLFCGQGAAAAQELVPRSSLAQGGNRLPVAASNISTPSLPQFTPRTPNFTIPIAGTKMPAECLSKWTESAAMMILSPLTNDASAALTTLGDQLMTNGWLEAAHVCYLLSLQTSPLGGVGNPTARIVLLGSKSPANCATFWRDSDSIIFTEILEYALAIAPVPKGQEPNHGIPHLQAYRLLRAFNAAEEGDLSLASRYCEAVTASLVRGSVYFTPVMLEELKGLVDRLSGVSHSDKASSWMAGKISRPRFDTLGSWLEGGFTKIVTGGSDDPSSPQEDAGKKMDMRSYTGPFAHYNTISSTTSSARSSPAPSFVPAIHGMSPRNDSMAANKVSHGYGTDKPSSVGDAMRMSSPGPMPPQARSANPAVSSFPSIQTELNHSNGYSSGYSPGSDLQTPKPPHHDDKDDEANAQEVTWWSSSSHGDVGRTPTAARFGQVGDGYHGTDSSGYFSPMANQTFTPPPSTPSRQGSLSYQDEDDDDLGLGNNANKKKKEATGIDGRDTTSSHTPVPEEKKKEVTQTPQTQSTGWFSRWWKRENSSGGGPIKASLGEESAFYFDKDLKRWVNKKAGEEAPKPTPPPPPPPRAQTASPAMSGPKPPGAGVNGMANGSGFDGRPASSVDLTSPPSSKGAMRARSNLAPPGLDSAPPTPTGSRMAFGNGSTPPPGRPRSQASQKKSVRSRYVDVLAQESGA</sequence>
<feature type="region of interest" description="Disordered" evidence="8">
    <location>
        <begin position="1530"/>
        <end position="1656"/>
    </location>
</feature>
<feature type="compositionally biased region" description="Low complexity" evidence="8">
    <location>
        <begin position="502"/>
        <end position="513"/>
    </location>
</feature>
<feature type="domain" description="Sec16 central conserved" evidence="10">
    <location>
        <begin position="684"/>
        <end position="818"/>
    </location>
</feature>
<feature type="region of interest" description="Disordered" evidence="8">
    <location>
        <begin position="1265"/>
        <end position="1515"/>
    </location>
</feature>
<dbReference type="GO" id="GO:0016192">
    <property type="term" value="P:vesicle-mediated transport"/>
    <property type="evidence" value="ECO:0007669"/>
    <property type="project" value="UniProtKB-KW"/>
</dbReference>
<feature type="region of interest" description="Disordered" evidence="8">
    <location>
        <begin position="1"/>
        <end position="639"/>
    </location>
</feature>
<dbReference type="GO" id="GO:0012507">
    <property type="term" value="C:ER to Golgi transport vesicle membrane"/>
    <property type="evidence" value="ECO:0007669"/>
    <property type="project" value="TreeGrafter"/>
</dbReference>
<keyword evidence="5 7" id="KW-0931">ER-Golgi transport</keyword>
<dbReference type="InterPro" id="IPR024340">
    <property type="entry name" value="Sec16_CCD"/>
</dbReference>
<feature type="compositionally biased region" description="Polar residues" evidence="8">
    <location>
        <begin position="514"/>
        <end position="525"/>
    </location>
</feature>
<feature type="compositionally biased region" description="Polar residues" evidence="8">
    <location>
        <begin position="132"/>
        <end position="142"/>
    </location>
</feature>
<dbReference type="PANTHER" id="PTHR13402:SF6">
    <property type="entry name" value="SECRETORY 16, ISOFORM I"/>
    <property type="match status" value="1"/>
</dbReference>
<evidence type="ECO:0000256" key="7">
    <source>
        <dbReference type="RuleBase" id="RU364101"/>
    </source>
</evidence>
<dbReference type="GO" id="GO:0005789">
    <property type="term" value="C:endoplasmic reticulum membrane"/>
    <property type="evidence" value="ECO:0007669"/>
    <property type="project" value="UniProtKB-SubCell"/>
</dbReference>
<feature type="compositionally biased region" description="Polar residues" evidence="8">
    <location>
        <begin position="1327"/>
        <end position="1345"/>
    </location>
</feature>
<protein>
    <recommendedName>
        <fullName evidence="7">Protein transport protein sec16</fullName>
    </recommendedName>
</protein>
<dbReference type="Pfam" id="PF12931">
    <property type="entry name" value="TPR_Sec16"/>
    <property type="match status" value="1"/>
</dbReference>
<keyword evidence="7" id="KW-0653">Protein transport</keyword>
<feature type="compositionally biased region" description="Polar residues" evidence="8">
    <location>
        <begin position="1483"/>
        <end position="1493"/>
    </location>
</feature>
<feature type="region of interest" description="Disordered" evidence="8">
    <location>
        <begin position="1230"/>
        <end position="1249"/>
    </location>
</feature>
<feature type="compositionally biased region" description="Basic and acidic residues" evidence="8">
    <location>
        <begin position="1458"/>
        <end position="1482"/>
    </location>
</feature>
<evidence type="ECO:0000256" key="4">
    <source>
        <dbReference type="ARBA" id="ARBA00022824"/>
    </source>
</evidence>
<comment type="function">
    <text evidence="6 7">Involved in the initiation of assembly of the COPII coat required for the formation of transport vesicles from the endoplasmic reticulum (ER) and the selection of cargo molecules. Also involved in autophagy.</text>
</comment>
<feature type="compositionally biased region" description="Polar residues" evidence="8">
    <location>
        <begin position="1377"/>
        <end position="1387"/>
    </location>
</feature>
<keyword evidence="3 7" id="KW-0813">Transport</keyword>
<name>A0A8H7F6Q3_AGABI</name>
<dbReference type="Proteomes" id="UP000629468">
    <property type="component" value="Unassembled WGS sequence"/>
</dbReference>
<reference evidence="11 12" key="1">
    <citation type="journal article" name="Sci. Rep.">
        <title>Telomere-to-telomere assembled and centromere annotated genomes of the two main subspecies of the button mushroom Agaricus bisporus reveal especially polymorphic chromosome ends.</title>
        <authorList>
            <person name="Sonnenberg A.S.M."/>
            <person name="Sedaghat-Telgerd N."/>
            <person name="Lavrijssen B."/>
            <person name="Ohm R.A."/>
            <person name="Hendrickx P.M."/>
            <person name="Scholtmeijer K."/>
            <person name="Baars J.J.P."/>
            <person name="van Peer A."/>
        </authorList>
    </citation>
    <scope>NUCLEOTIDE SEQUENCE [LARGE SCALE GENOMIC DNA]</scope>
    <source>
        <strain evidence="11 12">H119_p4</strain>
    </source>
</reference>
<dbReference type="InterPro" id="IPR024298">
    <property type="entry name" value="Sec16_Sec23-bd"/>
</dbReference>
<dbReference type="PANTHER" id="PTHR13402">
    <property type="entry name" value="RGPR-RELATED"/>
    <property type="match status" value="1"/>
</dbReference>
<keyword evidence="4 7" id="KW-0256">Endoplasmic reticulum</keyword>
<feature type="compositionally biased region" description="Pro residues" evidence="8">
    <location>
        <begin position="1539"/>
        <end position="1549"/>
    </location>
</feature>
<keyword evidence="7" id="KW-0472">Membrane</keyword>
<comment type="caution">
    <text evidence="11">The sequence shown here is derived from an EMBL/GenBank/DDBJ whole genome shotgun (WGS) entry which is preliminary data.</text>
</comment>
<gene>
    <name evidence="11" type="ORF">Agabi119p4_3055</name>
</gene>
<evidence type="ECO:0000313" key="12">
    <source>
        <dbReference type="Proteomes" id="UP000629468"/>
    </source>
</evidence>
<dbReference type="GO" id="GO:0007030">
    <property type="term" value="P:Golgi organization"/>
    <property type="evidence" value="ECO:0007669"/>
    <property type="project" value="TreeGrafter"/>
</dbReference>
<dbReference type="GO" id="GO:0015031">
    <property type="term" value="P:protein transport"/>
    <property type="evidence" value="ECO:0007669"/>
    <property type="project" value="UniProtKB-KW"/>
</dbReference>
<dbReference type="Pfam" id="PF12932">
    <property type="entry name" value="Sec16"/>
    <property type="match status" value="1"/>
</dbReference>
<evidence type="ECO:0000313" key="11">
    <source>
        <dbReference type="EMBL" id="KAF7778710.1"/>
    </source>
</evidence>
<feature type="domain" description="Sec16 Sec23-binding" evidence="9">
    <location>
        <begin position="889"/>
        <end position="1233"/>
    </location>
</feature>
<dbReference type="GO" id="GO:0070971">
    <property type="term" value="C:endoplasmic reticulum exit site"/>
    <property type="evidence" value="ECO:0007669"/>
    <property type="project" value="TreeGrafter"/>
</dbReference>
<evidence type="ECO:0000256" key="1">
    <source>
        <dbReference type="ARBA" id="ARBA00004397"/>
    </source>
</evidence>
<comment type="subcellular location">
    <subcellularLocation>
        <location evidence="1">Endoplasmic reticulum membrane</location>
        <topology evidence="1">Peripheral membrane protein</topology>
        <orientation evidence="1">Cytoplasmic side</orientation>
    </subcellularLocation>
</comment>
<feature type="compositionally biased region" description="Polar residues" evidence="8">
    <location>
        <begin position="609"/>
        <end position="639"/>
    </location>
</feature>
<feature type="compositionally biased region" description="Polar residues" evidence="8">
    <location>
        <begin position="468"/>
        <end position="481"/>
    </location>
</feature>
<evidence type="ECO:0000259" key="10">
    <source>
        <dbReference type="Pfam" id="PF12932"/>
    </source>
</evidence>
<dbReference type="GO" id="GO:0070973">
    <property type="term" value="P:protein localization to endoplasmic reticulum exit site"/>
    <property type="evidence" value="ECO:0007669"/>
    <property type="project" value="TreeGrafter"/>
</dbReference>
<keyword evidence="7" id="KW-0072">Autophagy</keyword>
<feature type="compositionally biased region" description="Low complexity" evidence="8">
    <location>
        <begin position="1265"/>
        <end position="1277"/>
    </location>
</feature>
<feature type="compositionally biased region" description="Polar residues" evidence="8">
    <location>
        <begin position="1409"/>
        <end position="1423"/>
    </location>
</feature>
<proteinExistence type="inferred from homology"/>
<comment type="similarity">
    <text evidence="2 7">Belongs to the SEC16 family.</text>
</comment>
<evidence type="ECO:0000256" key="5">
    <source>
        <dbReference type="ARBA" id="ARBA00022892"/>
    </source>
</evidence>
<evidence type="ECO:0000256" key="6">
    <source>
        <dbReference type="ARBA" id="ARBA00024687"/>
    </source>
</evidence>
<feature type="compositionally biased region" description="Polar residues" evidence="8">
    <location>
        <begin position="101"/>
        <end position="120"/>
    </location>
</feature>
<feature type="compositionally biased region" description="Polar residues" evidence="8">
    <location>
        <begin position="149"/>
        <end position="180"/>
    </location>
</feature>
<feature type="compositionally biased region" description="Pro residues" evidence="8">
    <location>
        <begin position="284"/>
        <end position="295"/>
    </location>
</feature>
<feature type="compositionally biased region" description="Low complexity" evidence="8">
    <location>
        <begin position="394"/>
        <end position="409"/>
    </location>
</feature>